<dbReference type="AlphaFoldDB" id="A0A1Y2GT66"/>
<dbReference type="PANTHER" id="PTHR31247">
    <property type="entry name" value="TRANSMEMBRANE PROTEIN 198 FAMILY MEMBER"/>
    <property type="match status" value="1"/>
</dbReference>
<keyword evidence="5 7" id="KW-0472">Membrane</keyword>
<dbReference type="Proteomes" id="UP000193648">
    <property type="component" value="Unassembled WGS sequence"/>
</dbReference>
<evidence type="ECO:0000313" key="9">
    <source>
        <dbReference type="EMBL" id="ORZ22678.1"/>
    </source>
</evidence>
<dbReference type="GO" id="GO:0005886">
    <property type="term" value="C:plasma membrane"/>
    <property type="evidence" value="ECO:0007669"/>
    <property type="project" value="TreeGrafter"/>
</dbReference>
<evidence type="ECO:0000256" key="2">
    <source>
        <dbReference type="ARBA" id="ARBA00006244"/>
    </source>
</evidence>
<feature type="transmembrane region" description="Helical" evidence="7">
    <location>
        <begin position="123"/>
        <end position="141"/>
    </location>
</feature>
<sequence length="359" mass="38360">MTRSKKSTTLLHSPSSLLRSRRLPRTKPNNWLRCAPAYLLMIISMMISLFATLSSAAPLPGFPTASKAPGDDDNGNNDLDDVLGDAREGPYNISTQAKIAGAILIILGFILCFFGYRIYYVTLFIAGFYFLGNLSYIGMANAGVSSYTLLLVISIIVGIIGGLFLIFCSRLGAAVLGALAFYAVGLWILGWKSGGVITNSSGRISLLVVLAVIGFVIGLFNEKEMVIVASAIVGAYSFVVGVDMYAHTGFTSRADSFINSRNSVESHFEDEPAGAYALLGTFLVMAILGMLIQFYSWGRTRTFRPVAAVAPVVPVAPVAPVAPAVAGAPGTAPIAPVADPVYTEKPVVSRWGRFFGRRY</sequence>
<comment type="similarity">
    <text evidence="2">Belongs to the TMEM198 family.</text>
</comment>
<feature type="domain" description="TM7S3/TM198-like" evidence="8">
    <location>
        <begin position="101"/>
        <end position="294"/>
    </location>
</feature>
<dbReference type="GeneID" id="33569472"/>
<dbReference type="PANTHER" id="PTHR31247:SF5">
    <property type="entry name" value="DUF4203 DOMAIN-CONTAINING PROTEIN"/>
    <property type="match status" value="1"/>
</dbReference>
<feature type="transmembrane region" description="Helical" evidence="7">
    <location>
        <begin position="227"/>
        <end position="246"/>
    </location>
</feature>
<comment type="caution">
    <text evidence="9">The sequence shown here is derived from an EMBL/GenBank/DDBJ whole genome shotgun (WGS) entry which is preliminary data.</text>
</comment>
<name>A0A1Y2GT66_9FUNG</name>
<feature type="transmembrane region" description="Helical" evidence="7">
    <location>
        <begin position="147"/>
        <end position="166"/>
    </location>
</feature>
<evidence type="ECO:0000256" key="5">
    <source>
        <dbReference type="ARBA" id="ARBA00023136"/>
    </source>
</evidence>
<dbReference type="InParanoid" id="A0A1Y2GT66"/>
<keyword evidence="3 7" id="KW-0812">Transmembrane</keyword>
<evidence type="ECO:0000313" key="10">
    <source>
        <dbReference type="Proteomes" id="UP000193648"/>
    </source>
</evidence>
<dbReference type="OrthoDB" id="102260at2759"/>
<dbReference type="STRING" id="64571.A0A1Y2GT66"/>
<evidence type="ECO:0000256" key="1">
    <source>
        <dbReference type="ARBA" id="ARBA00004141"/>
    </source>
</evidence>
<keyword evidence="4 7" id="KW-1133">Transmembrane helix</keyword>
<feature type="transmembrane region" description="Helical" evidence="7">
    <location>
        <begin position="273"/>
        <end position="295"/>
    </location>
</feature>
<evidence type="ECO:0000256" key="3">
    <source>
        <dbReference type="ARBA" id="ARBA00022692"/>
    </source>
</evidence>
<comment type="subcellular location">
    <subcellularLocation>
        <location evidence="1">Membrane</location>
        <topology evidence="1">Multi-pass membrane protein</topology>
    </subcellularLocation>
</comment>
<evidence type="ECO:0000256" key="4">
    <source>
        <dbReference type="ARBA" id="ARBA00022989"/>
    </source>
</evidence>
<evidence type="ECO:0000256" key="7">
    <source>
        <dbReference type="SAM" id="Phobius"/>
    </source>
</evidence>
<dbReference type="InterPro" id="IPR025256">
    <property type="entry name" value="TM7S3/TM198-like_dom"/>
</dbReference>
<reference evidence="9 10" key="1">
    <citation type="submission" date="2016-07" db="EMBL/GenBank/DDBJ databases">
        <title>Pervasive Adenine N6-methylation of Active Genes in Fungi.</title>
        <authorList>
            <consortium name="DOE Joint Genome Institute"/>
            <person name="Mondo S.J."/>
            <person name="Dannebaum R.O."/>
            <person name="Kuo R.C."/>
            <person name="Labutti K."/>
            <person name="Haridas S."/>
            <person name="Kuo A."/>
            <person name="Salamov A."/>
            <person name="Ahrendt S.R."/>
            <person name="Lipzen A."/>
            <person name="Sullivan W."/>
            <person name="Andreopoulos W.B."/>
            <person name="Clum A."/>
            <person name="Lindquist E."/>
            <person name="Daum C."/>
            <person name="Ramamoorthy G.K."/>
            <person name="Gryganskyi A."/>
            <person name="Culley D."/>
            <person name="Magnuson J.K."/>
            <person name="James T.Y."/>
            <person name="O'Malley M.A."/>
            <person name="Stajich J.E."/>
            <person name="Spatafora J.W."/>
            <person name="Visel A."/>
            <person name="Grigoriev I.V."/>
        </authorList>
    </citation>
    <scope>NUCLEOTIDE SEQUENCE [LARGE SCALE GENOMIC DNA]</scope>
    <source>
        <strain evidence="9 10">NRRL 3116</strain>
    </source>
</reference>
<dbReference type="InterPro" id="IPR040236">
    <property type="entry name" value="TMEM198"/>
</dbReference>
<organism evidence="9 10">
    <name type="scientific">Lobosporangium transversale</name>
    <dbReference type="NCBI Taxonomy" id="64571"/>
    <lineage>
        <taxon>Eukaryota</taxon>
        <taxon>Fungi</taxon>
        <taxon>Fungi incertae sedis</taxon>
        <taxon>Mucoromycota</taxon>
        <taxon>Mortierellomycotina</taxon>
        <taxon>Mortierellomycetes</taxon>
        <taxon>Mortierellales</taxon>
        <taxon>Mortierellaceae</taxon>
        <taxon>Lobosporangium</taxon>
    </lineage>
</organism>
<evidence type="ECO:0000256" key="6">
    <source>
        <dbReference type="ARBA" id="ARBA00049737"/>
    </source>
</evidence>
<keyword evidence="10" id="KW-1185">Reference proteome</keyword>
<feature type="transmembrane region" description="Helical" evidence="7">
    <location>
        <begin position="99"/>
        <end position="116"/>
    </location>
</feature>
<proteinExistence type="inferred from homology"/>
<dbReference type="RefSeq" id="XP_021883232.1">
    <property type="nucleotide sequence ID" value="XM_022027629.1"/>
</dbReference>
<dbReference type="EMBL" id="MCFF01000010">
    <property type="protein sequence ID" value="ORZ22678.1"/>
    <property type="molecule type" value="Genomic_DNA"/>
</dbReference>
<feature type="transmembrane region" description="Helical" evidence="7">
    <location>
        <begin position="31"/>
        <end position="53"/>
    </location>
</feature>
<feature type="transmembrane region" description="Helical" evidence="7">
    <location>
        <begin position="202"/>
        <end position="220"/>
    </location>
</feature>
<protein>
    <recommendedName>
        <fullName evidence="6">Transmembrane protein 198</fullName>
    </recommendedName>
</protein>
<accession>A0A1Y2GT66</accession>
<evidence type="ECO:0000259" key="8">
    <source>
        <dbReference type="Pfam" id="PF13886"/>
    </source>
</evidence>
<feature type="transmembrane region" description="Helical" evidence="7">
    <location>
        <begin position="173"/>
        <end position="190"/>
    </location>
</feature>
<gene>
    <name evidence="9" type="ORF">BCR41DRAFT_384996</name>
</gene>
<dbReference type="Pfam" id="PF13886">
    <property type="entry name" value="TM7S3_TM198"/>
    <property type="match status" value="1"/>
</dbReference>